<evidence type="ECO:0000256" key="2">
    <source>
        <dbReference type="SAM" id="Phobius"/>
    </source>
</evidence>
<dbReference type="RefSeq" id="XP_016757961.1">
    <property type="nucleotide sequence ID" value="XM_016902700.1"/>
</dbReference>
<evidence type="ECO:0000313" key="5">
    <source>
        <dbReference type="Proteomes" id="UP000016931"/>
    </source>
</evidence>
<sequence length="457" mass="48717">MSLRPIVLTFAGLIGNSLAYRPPTSGAVGLAGVSTSGRRDARSMPSCHKPDTEPPETLLPRYTTTGPGLLQFSFIRSVHQICASDLFIRPVISSIVQASDHNDNIFITPPGPGPTLIYAGNPIWALDSTQTISWITNLTSYRIELWQQGIDPGFGYSISRVHDSSAAGTGAGSHSISWDVDLYTSNLTFSPVYFFWLNPNTPEGFTSHYFNISADAPSSDTVVTSTSANGDKVSPVATTASLISASTSALSTTNEQQQSDPTETTTPLILKVASTSAIENELPSATTTAGLLGASTSALSITNEQQQNYPTETTTPLIPEIASMSAYGNEIFPATTTAESIGASTSALPTTANEQQRNHPAETTMPLSLKIGMGIGIGLGVPLLVAAGAFIGIRLQRRRKGAMPEAASYETMPPYDSPRYHEPFPIYQLDGQSKRISVYQLSDRGDTPRMFSRAELG</sequence>
<gene>
    <name evidence="4" type="ORF">SEPMUDRAFT_135262</name>
</gene>
<feature type="region of interest" description="Disordered" evidence="1">
    <location>
        <begin position="32"/>
        <end position="56"/>
    </location>
</feature>
<dbReference type="HOGENOM" id="CLU_598746_0_0_1"/>
<keyword evidence="2" id="KW-0812">Transmembrane</keyword>
<dbReference type="eggNOG" id="ENOG502SWSF">
    <property type="taxonomic scope" value="Eukaryota"/>
</dbReference>
<feature type="chain" id="PRO_5004031553" description="Mid2 domain-containing protein" evidence="3">
    <location>
        <begin position="20"/>
        <end position="457"/>
    </location>
</feature>
<keyword evidence="2" id="KW-0472">Membrane</keyword>
<dbReference type="OrthoDB" id="5390143at2759"/>
<dbReference type="Proteomes" id="UP000016931">
    <property type="component" value="Unassembled WGS sequence"/>
</dbReference>
<protein>
    <recommendedName>
        <fullName evidence="6">Mid2 domain-containing protein</fullName>
    </recommendedName>
</protein>
<feature type="transmembrane region" description="Helical" evidence="2">
    <location>
        <begin position="371"/>
        <end position="393"/>
    </location>
</feature>
<evidence type="ECO:0008006" key="6">
    <source>
        <dbReference type="Google" id="ProtNLM"/>
    </source>
</evidence>
<evidence type="ECO:0000256" key="1">
    <source>
        <dbReference type="SAM" id="MobiDB-lite"/>
    </source>
</evidence>
<dbReference type="EMBL" id="KB456268">
    <property type="protein sequence ID" value="EMF09840.1"/>
    <property type="molecule type" value="Genomic_DNA"/>
</dbReference>
<keyword evidence="2" id="KW-1133">Transmembrane helix</keyword>
<evidence type="ECO:0000256" key="3">
    <source>
        <dbReference type="SAM" id="SignalP"/>
    </source>
</evidence>
<keyword evidence="5" id="KW-1185">Reference proteome</keyword>
<feature type="compositionally biased region" description="Basic and acidic residues" evidence="1">
    <location>
        <begin position="37"/>
        <end position="52"/>
    </location>
</feature>
<name>M3BT50_SPHMS</name>
<proteinExistence type="predicted"/>
<dbReference type="STRING" id="692275.M3BT50"/>
<feature type="signal peptide" evidence="3">
    <location>
        <begin position="1"/>
        <end position="19"/>
    </location>
</feature>
<keyword evidence="3" id="KW-0732">Signal</keyword>
<reference evidence="4 5" key="1">
    <citation type="journal article" date="2012" name="PLoS Pathog.">
        <title>Diverse lifestyles and strategies of plant pathogenesis encoded in the genomes of eighteen Dothideomycetes fungi.</title>
        <authorList>
            <person name="Ohm R.A."/>
            <person name="Feau N."/>
            <person name="Henrissat B."/>
            <person name="Schoch C.L."/>
            <person name="Horwitz B.A."/>
            <person name="Barry K.W."/>
            <person name="Condon B.J."/>
            <person name="Copeland A.C."/>
            <person name="Dhillon B."/>
            <person name="Glaser F."/>
            <person name="Hesse C.N."/>
            <person name="Kosti I."/>
            <person name="LaButti K."/>
            <person name="Lindquist E.A."/>
            <person name="Lucas S."/>
            <person name="Salamov A.A."/>
            <person name="Bradshaw R.E."/>
            <person name="Ciuffetti L."/>
            <person name="Hamelin R.C."/>
            <person name="Kema G.H.J."/>
            <person name="Lawrence C."/>
            <person name="Scott J.A."/>
            <person name="Spatafora J.W."/>
            <person name="Turgeon B.G."/>
            <person name="de Wit P.J.G.M."/>
            <person name="Zhong S."/>
            <person name="Goodwin S.B."/>
            <person name="Grigoriev I.V."/>
        </authorList>
    </citation>
    <scope>NUCLEOTIDE SEQUENCE [LARGE SCALE GENOMIC DNA]</scope>
    <source>
        <strain evidence="4 5">SO2202</strain>
    </source>
</reference>
<dbReference type="GeneID" id="27899837"/>
<accession>M3BT50</accession>
<dbReference type="AlphaFoldDB" id="M3BT50"/>
<evidence type="ECO:0000313" key="4">
    <source>
        <dbReference type="EMBL" id="EMF09840.1"/>
    </source>
</evidence>
<organism evidence="4 5">
    <name type="scientific">Sphaerulina musiva (strain SO2202)</name>
    <name type="common">Poplar stem canker fungus</name>
    <name type="synonym">Septoria musiva</name>
    <dbReference type="NCBI Taxonomy" id="692275"/>
    <lineage>
        <taxon>Eukaryota</taxon>
        <taxon>Fungi</taxon>
        <taxon>Dikarya</taxon>
        <taxon>Ascomycota</taxon>
        <taxon>Pezizomycotina</taxon>
        <taxon>Dothideomycetes</taxon>
        <taxon>Dothideomycetidae</taxon>
        <taxon>Mycosphaerellales</taxon>
        <taxon>Mycosphaerellaceae</taxon>
        <taxon>Sphaerulina</taxon>
    </lineage>
</organism>